<feature type="transmembrane region" description="Helical" evidence="5">
    <location>
        <begin position="309"/>
        <end position="331"/>
    </location>
</feature>
<gene>
    <name evidence="7" type="primary">ABCA5_2</name>
    <name evidence="7" type="ORF">HK097_006215</name>
</gene>
<evidence type="ECO:0000313" key="8">
    <source>
        <dbReference type="Proteomes" id="UP001212841"/>
    </source>
</evidence>
<feature type="transmembrane region" description="Helical" evidence="5">
    <location>
        <begin position="138"/>
        <end position="157"/>
    </location>
</feature>
<feature type="transmembrane region" description="Helical" evidence="5">
    <location>
        <begin position="210"/>
        <end position="231"/>
    </location>
</feature>
<dbReference type="GO" id="GO:0005524">
    <property type="term" value="F:ATP binding"/>
    <property type="evidence" value="ECO:0007669"/>
    <property type="project" value="UniProtKB-KW"/>
</dbReference>
<keyword evidence="7" id="KW-0547">Nucleotide-binding</keyword>
<comment type="subcellular location">
    <subcellularLocation>
        <location evidence="1">Membrane</location>
        <topology evidence="1">Multi-pass membrane protein</topology>
    </subcellularLocation>
</comment>
<sequence length="364" mass="40665">NLTLRGFANDIDLTTFYTQNPRTLYAGILFNAPSYTTYTLRLNASIVPTRSDPDATDKTTCRSTDPYRFNPCTPDKYLYSGTLGLQSLLNSAIIQHHQSLNPSLNQTPITIFPTAQQIPLEQEEITTGIQAGLEEQNAIWLVVALSFPLTYLLTHVAEEKERKIKEGMMMMGLRPAAFWAGWMVTYMGITLFVTVIVLIVTIAIKVFQYSNAFLILLIMYSYTLSTIALSFPITAFFNKAKMANLIGPFLTLVPSLLYLPIKQANLSPLIHGLLAIFLSPMGMSLAMSRATTLEIKSTGLQFSNLVSSGVIYPFIGILLSIVFYSFLGWYLDQVVPSEYGVKKPWWFIFGGRKAGRRGRVGEED</sequence>
<dbReference type="PANTHER" id="PTHR19229">
    <property type="entry name" value="ATP-BINDING CASSETTE TRANSPORTER SUBFAMILY A ABCA"/>
    <property type="match status" value="1"/>
</dbReference>
<evidence type="ECO:0000256" key="4">
    <source>
        <dbReference type="ARBA" id="ARBA00023136"/>
    </source>
</evidence>
<dbReference type="GO" id="GO:0140359">
    <property type="term" value="F:ABC-type transporter activity"/>
    <property type="evidence" value="ECO:0007669"/>
    <property type="project" value="InterPro"/>
</dbReference>
<dbReference type="Pfam" id="PF12698">
    <property type="entry name" value="ABC2_membrane_3"/>
    <property type="match status" value="1"/>
</dbReference>
<evidence type="ECO:0000256" key="3">
    <source>
        <dbReference type="ARBA" id="ARBA00022989"/>
    </source>
</evidence>
<feature type="non-terminal residue" evidence="7">
    <location>
        <position position="364"/>
    </location>
</feature>
<keyword evidence="3 5" id="KW-1133">Transmembrane helix</keyword>
<feature type="transmembrane region" description="Helical" evidence="5">
    <location>
        <begin position="178"/>
        <end position="204"/>
    </location>
</feature>
<feature type="non-terminal residue" evidence="7">
    <location>
        <position position="1"/>
    </location>
</feature>
<evidence type="ECO:0000256" key="1">
    <source>
        <dbReference type="ARBA" id="ARBA00004141"/>
    </source>
</evidence>
<keyword evidence="2 5" id="KW-0812">Transmembrane</keyword>
<dbReference type="GO" id="GO:0016020">
    <property type="term" value="C:membrane"/>
    <property type="evidence" value="ECO:0007669"/>
    <property type="project" value="UniProtKB-SubCell"/>
</dbReference>
<comment type="caution">
    <text evidence="7">The sequence shown here is derived from an EMBL/GenBank/DDBJ whole genome shotgun (WGS) entry which is preliminary data.</text>
</comment>
<dbReference type="InterPro" id="IPR013525">
    <property type="entry name" value="ABC2_TM"/>
</dbReference>
<dbReference type="Proteomes" id="UP001212841">
    <property type="component" value="Unassembled WGS sequence"/>
</dbReference>
<dbReference type="GO" id="GO:0005319">
    <property type="term" value="F:lipid transporter activity"/>
    <property type="evidence" value="ECO:0007669"/>
    <property type="project" value="TreeGrafter"/>
</dbReference>
<dbReference type="PANTHER" id="PTHR19229:SF209">
    <property type="entry name" value="ATP-BINDING CASSETTE SUB-FAMILY A MEMBER 5 ISOFORM X1"/>
    <property type="match status" value="1"/>
</dbReference>
<feature type="transmembrane region" description="Helical" evidence="5">
    <location>
        <begin position="243"/>
        <end position="261"/>
    </location>
</feature>
<dbReference type="InterPro" id="IPR026082">
    <property type="entry name" value="ABCA"/>
</dbReference>
<feature type="transmembrane region" description="Helical" evidence="5">
    <location>
        <begin position="267"/>
        <end position="288"/>
    </location>
</feature>
<proteinExistence type="predicted"/>
<keyword evidence="4 5" id="KW-0472">Membrane</keyword>
<organism evidence="7 8">
    <name type="scientific">Rhizophlyctis rosea</name>
    <dbReference type="NCBI Taxonomy" id="64517"/>
    <lineage>
        <taxon>Eukaryota</taxon>
        <taxon>Fungi</taxon>
        <taxon>Fungi incertae sedis</taxon>
        <taxon>Chytridiomycota</taxon>
        <taxon>Chytridiomycota incertae sedis</taxon>
        <taxon>Chytridiomycetes</taxon>
        <taxon>Rhizophlyctidales</taxon>
        <taxon>Rhizophlyctidaceae</taxon>
        <taxon>Rhizophlyctis</taxon>
    </lineage>
</organism>
<dbReference type="AlphaFoldDB" id="A0AAD5RZJ7"/>
<accession>A0AAD5RZJ7</accession>
<keyword evidence="7" id="KW-0067">ATP-binding</keyword>
<dbReference type="EMBL" id="JADGJD010002910">
    <property type="protein sequence ID" value="KAJ3027215.1"/>
    <property type="molecule type" value="Genomic_DNA"/>
</dbReference>
<feature type="domain" description="ABC-2 type transporter transmembrane" evidence="6">
    <location>
        <begin position="83"/>
        <end position="329"/>
    </location>
</feature>
<protein>
    <submittedName>
        <fullName evidence="7">ATP-binding cassette sub- A member 5</fullName>
    </submittedName>
</protein>
<name>A0AAD5RZJ7_9FUNG</name>
<keyword evidence="8" id="KW-1185">Reference proteome</keyword>
<evidence type="ECO:0000256" key="2">
    <source>
        <dbReference type="ARBA" id="ARBA00022692"/>
    </source>
</evidence>
<reference evidence="7" key="1">
    <citation type="submission" date="2020-05" db="EMBL/GenBank/DDBJ databases">
        <title>Phylogenomic resolution of chytrid fungi.</title>
        <authorList>
            <person name="Stajich J.E."/>
            <person name="Amses K."/>
            <person name="Simmons R."/>
            <person name="Seto K."/>
            <person name="Myers J."/>
            <person name="Bonds A."/>
            <person name="Quandt C.A."/>
            <person name="Barry K."/>
            <person name="Liu P."/>
            <person name="Grigoriev I."/>
            <person name="Longcore J.E."/>
            <person name="James T.Y."/>
        </authorList>
    </citation>
    <scope>NUCLEOTIDE SEQUENCE</scope>
    <source>
        <strain evidence="7">JEL0318</strain>
    </source>
</reference>
<evidence type="ECO:0000259" key="6">
    <source>
        <dbReference type="Pfam" id="PF12698"/>
    </source>
</evidence>
<evidence type="ECO:0000256" key="5">
    <source>
        <dbReference type="SAM" id="Phobius"/>
    </source>
</evidence>
<evidence type="ECO:0000313" key="7">
    <source>
        <dbReference type="EMBL" id="KAJ3027215.1"/>
    </source>
</evidence>